<protein>
    <submittedName>
        <fullName evidence="1">Uncharacterized protein</fullName>
    </submittedName>
</protein>
<gene>
    <name evidence="1" type="ORF">I4F81_004845</name>
</gene>
<dbReference type="EMBL" id="CM020618">
    <property type="protein sequence ID" value="KAK1862271.1"/>
    <property type="molecule type" value="Genomic_DNA"/>
</dbReference>
<comment type="caution">
    <text evidence="1">The sequence shown here is derived from an EMBL/GenBank/DDBJ whole genome shotgun (WGS) entry which is preliminary data.</text>
</comment>
<name>A0ACC3BX55_PYRYE</name>
<sequence length="291" mass="29875">MQTGAEGGAAAGDGNGTGDAGDGGAKVTKMALGVPGGFAVETPPAYDTQKTLTVVSFVPPGPPGTEPSLVAVVAYPHPSLHPQIEAAVEAVLAAPRASRTAAVSAAAWEEEDRKESKYAVTLEQLPTNGKVISPDPASWVCFDSGRKDNLWLNLSTGVIGWGRRNWDGSGDNLGNSCYMSSVLQLLLSIPEMDDRFEVLASAGVTADDEDPEAPLNEAAAAQQLRDAYAAALAGVAEIEVELDRLGDGGGAEAAALLPPGVDAVYGRHKGSTTSGTGKIIDLAEYSRMQTG</sequence>
<evidence type="ECO:0000313" key="2">
    <source>
        <dbReference type="Proteomes" id="UP000798662"/>
    </source>
</evidence>
<evidence type="ECO:0000313" key="1">
    <source>
        <dbReference type="EMBL" id="KAK1862271.1"/>
    </source>
</evidence>
<dbReference type="Proteomes" id="UP000798662">
    <property type="component" value="Chromosome 1"/>
</dbReference>
<accession>A0ACC3BX55</accession>
<reference evidence="1" key="1">
    <citation type="submission" date="2019-11" db="EMBL/GenBank/DDBJ databases">
        <title>Nori genome reveals adaptations in red seaweeds to the harsh intertidal environment.</title>
        <authorList>
            <person name="Wang D."/>
            <person name="Mao Y."/>
        </authorList>
    </citation>
    <scope>NUCLEOTIDE SEQUENCE</scope>
    <source>
        <tissue evidence="1">Gametophyte</tissue>
    </source>
</reference>
<proteinExistence type="predicted"/>
<organism evidence="1 2">
    <name type="scientific">Pyropia yezoensis</name>
    <name type="common">Susabi-nori</name>
    <name type="synonym">Porphyra yezoensis</name>
    <dbReference type="NCBI Taxonomy" id="2788"/>
    <lineage>
        <taxon>Eukaryota</taxon>
        <taxon>Rhodophyta</taxon>
        <taxon>Bangiophyceae</taxon>
        <taxon>Bangiales</taxon>
        <taxon>Bangiaceae</taxon>
        <taxon>Pyropia</taxon>
    </lineage>
</organism>
<keyword evidence="2" id="KW-1185">Reference proteome</keyword>